<dbReference type="PANTHER" id="PTHR40278:SF2">
    <property type="entry name" value="TYPE IV PILUS INNER MEMBRANE COMPONENT PILN"/>
    <property type="match status" value="1"/>
</dbReference>
<dbReference type="InterPro" id="IPR052534">
    <property type="entry name" value="Extracell_DNA_Util/SecSys_Comp"/>
</dbReference>
<comment type="caution">
    <text evidence="3">The sequence shown here is derived from an EMBL/GenBank/DDBJ whole genome shotgun (WGS) entry which is preliminary data.</text>
</comment>
<reference evidence="3 4" key="1">
    <citation type="submission" date="2023-08" db="EMBL/GenBank/DDBJ databases">
        <title>Whole-genome sequencing of halo(alkali)philic microorganisms from hypersaline lakes.</title>
        <authorList>
            <person name="Sorokin D.Y."/>
            <person name="Abbas B."/>
            <person name="Merkel A.Y."/>
        </authorList>
    </citation>
    <scope>NUCLEOTIDE SEQUENCE [LARGE SCALE GENOMIC DNA]</scope>
    <source>
        <strain evidence="3 4">AB-CW4</strain>
    </source>
</reference>
<gene>
    <name evidence="3" type="ORF">RBH19_09995</name>
</gene>
<dbReference type="Pfam" id="PF05137">
    <property type="entry name" value="PilN"/>
    <property type="match status" value="1"/>
</dbReference>
<keyword evidence="4" id="KW-1185">Reference proteome</keyword>
<keyword evidence="2" id="KW-1133">Transmembrane helix</keyword>
<evidence type="ECO:0000313" key="3">
    <source>
        <dbReference type="EMBL" id="MDQ2070209.1"/>
    </source>
</evidence>
<dbReference type="Proteomes" id="UP001239019">
    <property type="component" value="Unassembled WGS sequence"/>
</dbReference>
<keyword evidence="2" id="KW-0812">Transmembrane</keyword>
<keyword evidence="2" id="KW-0472">Membrane</keyword>
<accession>A0ABU0W850</accession>
<evidence type="ECO:0000256" key="2">
    <source>
        <dbReference type="SAM" id="Phobius"/>
    </source>
</evidence>
<dbReference type="InterPro" id="IPR007813">
    <property type="entry name" value="PilN"/>
</dbReference>
<feature type="coiled-coil region" evidence="1">
    <location>
        <begin position="47"/>
        <end position="91"/>
    </location>
</feature>
<feature type="transmembrane region" description="Helical" evidence="2">
    <location>
        <begin position="21"/>
        <end position="39"/>
    </location>
</feature>
<organism evidence="3 4">
    <name type="scientific">Natronospira bacteriovora</name>
    <dbReference type="NCBI Taxonomy" id="3069753"/>
    <lineage>
        <taxon>Bacteria</taxon>
        <taxon>Pseudomonadati</taxon>
        <taxon>Pseudomonadota</taxon>
        <taxon>Gammaproteobacteria</taxon>
        <taxon>Natronospirales</taxon>
        <taxon>Natronospiraceae</taxon>
        <taxon>Natronospira</taxon>
    </lineage>
</organism>
<evidence type="ECO:0000256" key="1">
    <source>
        <dbReference type="SAM" id="Coils"/>
    </source>
</evidence>
<dbReference type="EMBL" id="JAVDDT010000006">
    <property type="protein sequence ID" value="MDQ2070209.1"/>
    <property type="molecule type" value="Genomic_DNA"/>
</dbReference>
<evidence type="ECO:0000313" key="4">
    <source>
        <dbReference type="Proteomes" id="UP001239019"/>
    </source>
</evidence>
<protein>
    <submittedName>
        <fullName evidence="3">PilN domain-containing protein</fullName>
    </submittedName>
</protein>
<sequence length="187" mass="21150">MPRINLLPWREEARKQRQKEFGVQMAGAAILGGLMLFYAHTTVSGWIDHQQQRNNRLQAEIRQLEEKIAEIEDLQDTKERLLARMRIIEELQKSRPNGVRLFDDLVQTLPSGVYLREVTQSGANLTIRGVAESQARVAAYMRAIDGAAWLGDPDLQGIESRAERGGQARIREFTIRARQVTPGGESS</sequence>
<name>A0ABU0W850_9GAMM</name>
<proteinExistence type="predicted"/>
<dbReference type="PANTHER" id="PTHR40278">
    <property type="entry name" value="DNA UTILIZATION PROTEIN HOFN"/>
    <property type="match status" value="1"/>
</dbReference>
<dbReference type="RefSeq" id="WP_306728704.1">
    <property type="nucleotide sequence ID" value="NZ_JAVDDT010000006.1"/>
</dbReference>
<keyword evidence="1" id="KW-0175">Coiled coil</keyword>